<feature type="region of interest" description="Disordered" evidence="1">
    <location>
        <begin position="35"/>
        <end position="76"/>
    </location>
</feature>
<feature type="region of interest" description="Disordered" evidence="1">
    <location>
        <begin position="107"/>
        <end position="126"/>
    </location>
</feature>
<dbReference type="AlphaFoldDB" id="A0A9N9PF45"/>
<accession>A0A9N9PF45</accession>
<feature type="non-terminal residue" evidence="2">
    <location>
        <position position="126"/>
    </location>
</feature>
<comment type="caution">
    <text evidence="2">The sequence shown here is derived from an EMBL/GenBank/DDBJ whole genome shotgun (WGS) entry which is preliminary data.</text>
</comment>
<gene>
    <name evidence="2" type="ORF">RFULGI_LOCUS18701</name>
</gene>
<evidence type="ECO:0000313" key="2">
    <source>
        <dbReference type="EMBL" id="CAG8810492.1"/>
    </source>
</evidence>
<evidence type="ECO:0000313" key="3">
    <source>
        <dbReference type="Proteomes" id="UP000789396"/>
    </source>
</evidence>
<keyword evidence="3" id="KW-1185">Reference proteome</keyword>
<protein>
    <submittedName>
        <fullName evidence="2">4126_t:CDS:1</fullName>
    </submittedName>
</protein>
<reference evidence="2" key="1">
    <citation type="submission" date="2021-06" db="EMBL/GenBank/DDBJ databases">
        <authorList>
            <person name="Kallberg Y."/>
            <person name="Tangrot J."/>
            <person name="Rosling A."/>
        </authorList>
    </citation>
    <scope>NUCLEOTIDE SEQUENCE</scope>
    <source>
        <strain evidence="2">IN212</strain>
    </source>
</reference>
<sequence length="126" mass="14472">QQSIEIELTNLKTSSLGSINDSSFSKINESPKNVEVNELAKDVENKSAKDIENKPAKDVENESSDEESDSKSVNIEDNFDSYLQKWMDMSEDEKQYFENEDIDDEYMDEEKHSINDNTHPTVDINT</sequence>
<organism evidence="2 3">
    <name type="scientific">Racocetra fulgida</name>
    <dbReference type="NCBI Taxonomy" id="60492"/>
    <lineage>
        <taxon>Eukaryota</taxon>
        <taxon>Fungi</taxon>
        <taxon>Fungi incertae sedis</taxon>
        <taxon>Mucoromycota</taxon>
        <taxon>Glomeromycotina</taxon>
        <taxon>Glomeromycetes</taxon>
        <taxon>Diversisporales</taxon>
        <taxon>Gigasporaceae</taxon>
        <taxon>Racocetra</taxon>
    </lineage>
</organism>
<feature type="non-terminal residue" evidence="2">
    <location>
        <position position="1"/>
    </location>
</feature>
<evidence type="ECO:0000256" key="1">
    <source>
        <dbReference type="SAM" id="MobiDB-lite"/>
    </source>
</evidence>
<dbReference type="Proteomes" id="UP000789396">
    <property type="component" value="Unassembled WGS sequence"/>
</dbReference>
<dbReference type="OrthoDB" id="10451425at2759"/>
<feature type="compositionally biased region" description="Basic and acidic residues" evidence="1">
    <location>
        <begin position="38"/>
        <end position="60"/>
    </location>
</feature>
<feature type="compositionally biased region" description="Polar residues" evidence="1">
    <location>
        <begin position="115"/>
        <end position="126"/>
    </location>
</feature>
<name>A0A9N9PF45_9GLOM</name>
<proteinExistence type="predicted"/>
<dbReference type="EMBL" id="CAJVPZ010084177">
    <property type="protein sequence ID" value="CAG8810492.1"/>
    <property type="molecule type" value="Genomic_DNA"/>
</dbReference>